<dbReference type="InterPro" id="IPR036388">
    <property type="entry name" value="WH-like_DNA-bd_sf"/>
</dbReference>
<evidence type="ECO:0000256" key="3">
    <source>
        <dbReference type="ARBA" id="ARBA00023163"/>
    </source>
</evidence>
<comment type="caution">
    <text evidence="5">The sequence shown here is derived from an EMBL/GenBank/DDBJ whole genome shotgun (WGS) entry which is preliminary data.</text>
</comment>
<dbReference type="Pfam" id="PF01638">
    <property type="entry name" value="HxlR"/>
    <property type="match status" value="1"/>
</dbReference>
<dbReference type="PANTHER" id="PTHR33204:SF17">
    <property type="entry name" value="TRANSCRIPTIONAL REGULATORY PROTEIN"/>
    <property type="match status" value="1"/>
</dbReference>
<proteinExistence type="predicted"/>
<evidence type="ECO:0000256" key="2">
    <source>
        <dbReference type="ARBA" id="ARBA00023125"/>
    </source>
</evidence>
<sequence>MRRTRLSDVPCPIARSLDEVGEWWSLLILRDAMLGLTRFDEFQRSIGLATNMLTRRLQALVEAGLLEKRPYRDRPLRHGYHLTGKGRDFLPVLIAMADWGSRWLPPGGAFRIVDRDTGRPVEPVLIDRTTGETLRPERLRPEFTIPAKTTWAKDETE</sequence>
<accession>A0A2B8BCH1</accession>
<keyword evidence="2" id="KW-0238">DNA-binding</keyword>
<dbReference type="EMBL" id="PDKW01000043">
    <property type="protein sequence ID" value="PGH54947.1"/>
    <property type="molecule type" value="Genomic_DNA"/>
</dbReference>
<dbReference type="OrthoDB" id="9782219at2"/>
<dbReference type="PANTHER" id="PTHR33204">
    <property type="entry name" value="TRANSCRIPTIONAL REGULATOR, MARR FAMILY"/>
    <property type="match status" value="1"/>
</dbReference>
<keyword evidence="6" id="KW-1185">Reference proteome</keyword>
<dbReference type="PROSITE" id="PS51118">
    <property type="entry name" value="HTH_HXLR"/>
    <property type="match status" value="1"/>
</dbReference>
<dbReference type="RefSeq" id="WP_098740947.1">
    <property type="nucleotide sequence ID" value="NZ_PDKW01000043.1"/>
</dbReference>
<feature type="domain" description="HTH hxlR-type" evidence="4">
    <location>
        <begin position="11"/>
        <end position="108"/>
    </location>
</feature>
<dbReference type="GO" id="GO:0003677">
    <property type="term" value="F:DNA binding"/>
    <property type="evidence" value="ECO:0007669"/>
    <property type="project" value="UniProtKB-KW"/>
</dbReference>
<dbReference type="Proteomes" id="UP000225379">
    <property type="component" value="Unassembled WGS sequence"/>
</dbReference>
<evidence type="ECO:0000313" key="6">
    <source>
        <dbReference type="Proteomes" id="UP000225379"/>
    </source>
</evidence>
<dbReference type="InterPro" id="IPR036390">
    <property type="entry name" value="WH_DNA-bd_sf"/>
</dbReference>
<evidence type="ECO:0000259" key="4">
    <source>
        <dbReference type="PROSITE" id="PS51118"/>
    </source>
</evidence>
<keyword evidence="1" id="KW-0805">Transcription regulation</keyword>
<evidence type="ECO:0000313" key="5">
    <source>
        <dbReference type="EMBL" id="PGH54947.1"/>
    </source>
</evidence>
<reference evidence="6" key="1">
    <citation type="submission" date="2017-10" db="EMBL/GenBank/DDBJ databases">
        <authorList>
            <person name="Kravchenko I.K."/>
            <person name="Grouzdev D.S."/>
        </authorList>
    </citation>
    <scope>NUCLEOTIDE SEQUENCE [LARGE SCALE GENOMIC DNA]</scope>
    <source>
        <strain evidence="6">B2</strain>
    </source>
</reference>
<protein>
    <submittedName>
        <fullName evidence="5">Transcriptional regulator</fullName>
    </submittedName>
</protein>
<keyword evidence="3" id="KW-0804">Transcription</keyword>
<dbReference type="InterPro" id="IPR002577">
    <property type="entry name" value="HTH_HxlR"/>
</dbReference>
<dbReference type="Gene3D" id="1.10.10.10">
    <property type="entry name" value="Winged helix-like DNA-binding domain superfamily/Winged helix DNA-binding domain"/>
    <property type="match status" value="1"/>
</dbReference>
<dbReference type="AlphaFoldDB" id="A0A2B8BCH1"/>
<organism evidence="5 6">
    <name type="scientific">Azospirillum palustre</name>
    <dbReference type="NCBI Taxonomy" id="2044885"/>
    <lineage>
        <taxon>Bacteria</taxon>
        <taxon>Pseudomonadati</taxon>
        <taxon>Pseudomonadota</taxon>
        <taxon>Alphaproteobacteria</taxon>
        <taxon>Rhodospirillales</taxon>
        <taxon>Azospirillaceae</taxon>
        <taxon>Azospirillum</taxon>
    </lineage>
</organism>
<name>A0A2B8BCH1_9PROT</name>
<gene>
    <name evidence="5" type="ORF">CRT60_35105</name>
</gene>
<evidence type="ECO:0000256" key="1">
    <source>
        <dbReference type="ARBA" id="ARBA00023015"/>
    </source>
</evidence>
<dbReference type="SUPFAM" id="SSF46785">
    <property type="entry name" value="Winged helix' DNA-binding domain"/>
    <property type="match status" value="1"/>
</dbReference>